<accession>A0A9J7LC21</accession>
<dbReference type="InterPro" id="IPR050227">
    <property type="entry name" value="Rab"/>
</dbReference>
<gene>
    <name evidence="5 6" type="primary">LOC118418337</name>
</gene>
<proteinExistence type="predicted"/>
<organism evidence="4 5">
    <name type="scientific">Branchiostoma floridae</name>
    <name type="common">Florida lancelet</name>
    <name type="synonym">Amphioxus</name>
    <dbReference type="NCBI Taxonomy" id="7739"/>
    <lineage>
        <taxon>Eukaryota</taxon>
        <taxon>Metazoa</taxon>
        <taxon>Chordata</taxon>
        <taxon>Cephalochordata</taxon>
        <taxon>Leptocardii</taxon>
        <taxon>Amphioxiformes</taxon>
        <taxon>Branchiostomatidae</taxon>
        <taxon>Branchiostoma</taxon>
    </lineage>
</organism>
<dbReference type="GO" id="GO:0016192">
    <property type="term" value="P:vesicle-mediated transport"/>
    <property type="evidence" value="ECO:0000318"/>
    <property type="project" value="GO_Central"/>
</dbReference>
<dbReference type="InterPro" id="IPR027417">
    <property type="entry name" value="P-loop_NTPase"/>
</dbReference>
<dbReference type="AlphaFoldDB" id="A0A9J7LC21"/>
<dbReference type="OrthoDB" id="28034at2759"/>
<keyword evidence="2" id="KW-0342">GTP-binding</keyword>
<reference evidence="4" key="1">
    <citation type="journal article" date="2020" name="Nat. Ecol. Evol.">
        <title>Deeply conserved synteny resolves early events in vertebrate evolution.</title>
        <authorList>
            <person name="Simakov O."/>
            <person name="Marletaz F."/>
            <person name="Yue J.X."/>
            <person name="O'Connell B."/>
            <person name="Jenkins J."/>
            <person name="Brandt A."/>
            <person name="Calef R."/>
            <person name="Tung C.H."/>
            <person name="Huang T.K."/>
            <person name="Schmutz J."/>
            <person name="Satoh N."/>
            <person name="Yu J.K."/>
            <person name="Putnam N.H."/>
            <person name="Green R.E."/>
            <person name="Rokhsar D.S."/>
        </authorList>
    </citation>
    <scope>NUCLEOTIDE SEQUENCE [LARGE SCALE GENOMIC DNA]</scope>
    <source>
        <strain evidence="4">S238N-H82</strain>
    </source>
</reference>
<evidence type="ECO:0000256" key="1">
    <source>
        <dbReference type="ARBA" id="ARBA00022741"/>
    </source>
</evidence>
<dbReference type="RefSeq" id="XP_035680107.1">
    <property type="nucleotide sequence ID" value="XM_035824214.1"/>
</dbReference>
<dbReference type="SUPFAM" id="SSF52540">
    <property type="entry name" value="P-loop containing nucleoside triphosphate hydrolases"/>
    <property type="match status" value="1"/>
</dbReference>
<dbReference type="GO" id="GO:0005525">
    <property type="term" value="F:GTP binding"/>
    <property type="evidence" value="ECO:0000318"/>
    <property type="project" value="GO_Central"/>
</dbReference>
<keyword evidence="1" id="KW-0547">Nucleotide-binding</keyword>
<dbReference type="GO" id="GO:0003924">
    <property type="term" value="F:GTPase activity"/>
    <property type="evidence" value="ECO:0000318"/>
    <property type="project" value="GO_Central"/>
</dbReference>
<dbReference type="PROSITE" id="PS51421">
    <property type="entry name" value="RAS"/>
    <property type="match status" value="1"/>
</dbReference>
<dbReference type="Proteomes" id="UP000001554">
    <property type="component" value="Chromosome 6"/>
</dbReference>
<feature type="region of interest" description="Disordered" evidence="3">
    <location>
        <begin position="187"/>
        <end position="220"/>
    </location>
</feature>
<name>A0A9J7LC21_BRAFL</name>
<dbReference type="OMA" id="HHDCDIV"/>
<evidence type="ECO:0000256" key="2">
    <source>
        <dbReference type="ARBA" id="ARBA00023134"/>
    </source>
</evidence>
<dbReference type="NCBIfam" id="TIGR00231">
    <property type="entry name" value="small_GTP"/>
    <property type="match status" value="1"/>
</dbReference>
<evidence type="ECO:0000313" key="4">
    <source>
        <dbReference type="Proteomes" id="UP000001554"/>
    </source>
</evidence>
<sequence>MIQPVDRVYKIMAVKRPTFKLVLLGEVGVGKTSLFVRLKDDTFLEDTKASIGVDFCETLVKVEGEEVRLCIWDTAGVERFRTMTQGYYRHADAALLVFSLADSASLRLLTSWAREVNDRTVTSNSPVLKIIVGNKSDLEHRTTERTAAELAATYGCELVLQVSAKTGEGIDEAVQVIAGKLLARSRERRRSHLTSPDSDGNPLTLDRQDTKERRQTARCC</sequence>
<evidence type="ECO:0000256" key="3">
    <source>
        <dbReference type="SAM" id="MobiDB-lite"/>
    </source>
</evidence>
<dbReference type="GeneID" id="118418337"/>
<dbReference type="InterPro" id="IPR005225">
    <property type="entry name" value="Small_GTP-bd"/>
</dbReference>
<dbReference type="RefSeq" id="XP_035680108.1">
    <property type="nucleotide sequence ID" value="XM_035824215.1"/>
</dbReference>
<dbReference type="PROSITE" id="PS51419">
    <property type="entry name" value="RAB"/>
    <property type="match status" value="1"/>
</dbReference>
<dbReference type="SMART" id="SM00174">
    <property type="entry name" value="RHO"/>
    <property type="match status" value="1"/>
</dbReference>
<dbReference type="InterPro" id="IPR001806">
    <property type="entry name" value="Small_GTPase"/>
</dbReference>
<protein>
    <submittedName>
        <fullName evidence="5 6">Ras-related protein Rab-13-like</fullName>
    </submittedName>
</protein>
<dbReference type="FunFam" id="3.40.50.300:FF:001329">
    <property type="entry name" value="Small GTP-binding protein, putative"/>
    <property type="match status" value="1"/>
</dbReference>
<feature type="compositionally biased region" description="Basic and acidic residues" evidence="3">
    <location>
        <begin position="206"/>
        <end position="220"/>
    </location>
</feature>
<dbReference type="SMART" id="SM00175">
    <property type="entry name" value="RAB"/>
    <property type="match status" value="1"/>
</dbReference>
<dbReference type="Gene3D" id="3.40.50.300">
    <property type="entry name" value="P-loop containing nucleotide triphosphate hydrolases"/>
    <property type="match status" value="1"/>
</dbReference>
<evidence type="ECO:0000313" key="5">
    <source>
        <dbReference type="RefSeq" id="XP_035680107.1"/>
    </source>
</evidence>
<dbReference type="Pfam" id="PF00071">
    <property type="entry name" value="Ras"/>
    <property type="match status" value="1"/>
</dbReference>
<evidence type="ECO:0000313" key="6">
    <source>
        <dbReference type="RefSeq" id="XP_035680108.1"/>
    </source>
</evidence>
<dbReference type="SMART" id="SM00173">
    <property type="entry name" value="RAS"/>
    <property type="match status" value="1"/>
</dbReference>
<dbReference type="PANTHER" id="PTHR47977">
    <property type="entry name" value="RAS-RELATED PROTEIN RAB"/>
    <property type="match status" value="1"/>
</dbReference>
<dbReference type="CDD" id="cd00154">
    <property type="entry name" value="Rab"/>
    <property type="match status" value="1"/>
</dbReference>
<dbReference type="PRINTS" id="PR00449">
    <property type="entry name" value="RASTRNSFRMNG"/>
</dbReference>
<dbReference type="KEGG" id="bfo:118418337"/>
<reference evidence="5 6" key="2">
    <citation type="submission" date="2025-04" db="UniProtKB">
        <authorList>
            <consortium name="RefSeq"/>
        </authorList>
    </citation>
    <scope>IDENTIFICATION</scope>
    <source>
        <strain evidence="5 6">S238N-H82</strain>
        <tissue evidence="5 6">Testes</tissue>
    </source>
</reference>
<keyword evidence="4" id="KW-1185">Reference proteome</keyword>